<accession>A0A3B0S6E1</accession>
<keyword evidence="3 8" id="KW-0812">Transmembrane</keyword>
<dbReference type="Pfam" id="PF01145">
    <property type="entry name" value="Band_7"/>
    <property type="match status" value="1"/>
</dbReference>
<keyword evidence="5 8" id="KW-0472">Membrane</keyword>
<dbReference type="Pfam" id="PF12221">
    <property type="entry name" value="HflK_N"/>
    <property type="match status" value="1"/>
</dbReference>
<dbReference type="GO" id="GO:0016020">
    <property type="term" value="C:membrane"/>
    <property type="evidence" value="ECO:0007669"/>
    <property type="project" value="UniProtKB-SubCell"/>
</dbReference>
<dbReference type="NCBIfam" id="TIGR01933">
    <property type="entry name" value="hflK"/>
    <property type="match status" value="1"/>
</dbReference>
<evidence type="ECO:0000256" key="3">
    <source>
        <dbReference type="ARBA" id="ARBA00022692"/>
    </source>
</evidence>
<gene>
    <name evidence="10" type="ORF">MNBD_ALPHA08-302</name>
</gene>
<dbReference type="InterPro" id="IPR036013">
    <property type="entry name" value="Band_7/SPFH_dom_sf"/>
</dbReference>
<proteinExistence type="inferred from homology"/>
<keyword evidence="4 8" id="KW-1133">Transmembrane helix</keyword>
<evidence type="ECO:0000259" key="9">
    <source>
        <dbReference type="SMART" id="SM00244"/>
    </source>
</evidence>
<feature type="compositionally biased region" description="Gly residues" evidence="7">
    <location>
        <begin position="1"/>
        <end position="40"/>
    </location>
</feature>
<feature type="coiled-coil region" evidence="6">
    <location>
        <begin position="247"/>
        <end position="274"/>
    </location>
</feature>
<evidence type="ECO:0000256" key="7">
    <source>
        <dbReference type="SAM" id="MobiDB-lite"/>
    </source>
</evidence>
<dbReference type="AlphaFoldDB" id="A0A3B0S6E1"/>
<sequence length="369" mass="40181">MPWSNQGGGNGGGNQGGPWGGGGPKRPSNGGGGGGGGGGQQPPDLDDIIRQGQDKIKQMFPGGGGGGVGSNKFVWMIVAVALAGIILMNSFYRVQADEQGVVLQLGKYNRTTGPGLRFAFWPVERVEILKVTKEQNVTFGDRGGDDGRMLAGDQNMVDIRFTVQWRIADAKKYLFNIREPEALIRVISESAMRDVVGRTAADEVRTKGRFATQEQVKELIQKTLTSYDSGININGVQLEQADPPPEVVDAFEEVQRAEQEQNKLIREAERYRNKLLGEARGEAAQIVEKAKAYKSRVVAEAEGEAARFVKIYDEYAKAKDVTRKRLYLETMEEVLAKSNKVIIEGKGGSGVVPYLPLPEIAKQRNKGGN</sequence>
<evidence type="ECO:0000256" key="6">
    <source>
        <dbReference type="SAM" id="Coils"/>
    </source>
</evidence>
<dbReference type="SUPFAM" id="SSF117892">
    <property type="entry name" value="Band 7/SPFH domain"/>
    <property type="match status" value="1"/>
</dbReference>
<name>A0A3B0S6E1_9ZZZZ</name>
<organism evidence="10">
    <name type="scientific">hydrothermal vent metagenome</name>
    <dbReference type="NCBI Taxonomy" id="652676"/>
    <lineage>
        <taxon>unclassified sequences</taxon>
        <taxon>metagenomes</taxon>
        <taxon>ecological metagenomes</taxon>
    </lineage>
</organism>
<protein>
    <submittedName>
        <fullName evidence="10">HflK protein</fullName>
    </submittedName>
</protein>
<evidence type="ECO:0000313" key="10">
    <source>
        <dbReference type="EMBL" id="VAV99452.1"/>
    </source>
</evidence>
<dbReference type="EMBL" id="UOEC01000162">
    <property type="protein sequence ID" value="VAV99452.1"/>
    <property type="molecule type" value="Genomic_DNA"/>
</dbReference>
<evidence type="ECO:0000256" key="2">
    <source>
        <dbReference type="ARBA" id="ARBA00006971"/>
    </source>
</evidence>
<dbReference type="CDD" id="cd03404">
    <property type="entry name" value="SPFH_HflK"/>
    <property type="match status" value="1"/>
</dbReference>
<comment type="subcellular location">
    <subcellularLocation>
        <location evidence="1">Membrane</location>
    </subcellularLocation>
</comment>
<evidence type="ECO:0000256" key="4">
    <source>
        <dbReference type="ARBA" id="ARBA00022989"/>
    </source>
</evidence>
<feature type="domain" description="Band 7" evidence="9">
    <location>
        <begin position="89"/>
        <end position="255"/>
    </location>
</feature>
<evidence type="ECO:0000256" key="1">
    <source>
        <dbReference type="ARBA" id="ARBA00004370"/>
    </source>
</evidence>
<dbReference type="Gene3D" id="3.30.479.30">
    <property type="entry name" value="Band 7 domain"/>
    <property type="match status" value="1"/>
</dbReference>
<dbReference type="PANTHER" id="PTHR43327">
    <property type="entry name" value="STOMATIN-LIKE PROTEIN 2, MITOCHONDRIAL"/>
    <property type="match status" value="1"/>
</dbReference>
<keyword evidence="6" id="KW-0175">Coiled coil</keyword>
<evidence type="ECO:0000256" key="5">
    <source>
        <dbReference type="ARBA" id="ARBA00023136"/>
    </source>
</evidence>
<dbReference type="InterPro" id="IPR010201">
    <property type="entry name" value="HflK"/>
</dbReference>
<dbReference type="InterPro" id="IPR020980">
    <property type="entry name" value="Membrane_HflK_N"/>
</dbReference>
<dbReference type="InterPro" id="IPR050710">
    <property type="entry name" value="Band7/mec-2_domain"/>
</dbReference>
<evidence type="ECO:0000256" key="8">
    <source>
        <dbReference type="SAM" id="Phobius"/>
    </source>
</evidence>
<reference evidence="10" key="1">
    <citation type="submission" date="2018-06" db="EMBL/GenBank/DDBJ databases">
        <authorList>
            <person name="Zhirakovskaya E."/>
        </authorList>
    </citation>
    <scope>NUCLEOTIDE SEQUENCE</scope>
</reference>
<feature type="region of interest" description="Disordered" evidence="7">
    <location>
        <begin position="1"/>
        <end position="47"/>
    </location>
</feature>
<comment type="similarity">
    <text evidence="2">Belongs to the band 7/mec-2 family. HflK subfamily.</text>
</comment>
<dbReference type="InterPro" id="IPR001107">
    <property type="entry name" value="Band_7"/>
</dbReference>
<feature type="transmembrane region" description="Helical" evidence="8">
    <location>
        <begin position="73"/>
        <end position="92"/>
    </location>
</feature>
<dbReference type="PANTHER" id="PTHR43327:SF2">
    <property type="entry name" value="MODULATOR OF FTSH PROTEASE HFLK"/>
    <property type="match status" value="1"/>
</dbReference>
<dbReference type="SMART" id="SM00244">
    <property type="entry name" value="PHB"/>
    <property type="match status" value="1"/>
</dbReference>